<feature type="compositionally biased region" description="Basic and acidic residues" evidence="1">
    <location>
        <begin position="146"/>
        <end position="165"/>
    </location>
</feature>
<dbReference type="Proteomes" id="UP000683360">
    <property type="component" value="Unassembled WGS sequence"/>
</dbReference>
<name>A0A8S3VA34_MYTED</name>
<evidence type="ECO:0000313" key="3">
    <source>
        <dbReference type="Proteomes" id="UP000683360"/>
    </source>
</evidence>
<sequence length="218" mass="25412">MHEINMFTSSSQHSSDLLLSLPGWLKSVAIFSHWYNGYSPRWSSGFLEPLKEGSQPPDDIEDTSWITKCLKNQADLSAEKKKKMKECNSNVQVDSQKTDSIETKLLVRLVSHSKTVNTSHLDTELIRNDKVKRKQRENIEMEITIDSDKRKDAKKEEEQSEKIEMKILLTPDKSKDKGRKTTERENRDENTINSDKSKDKRKEDNRRRENRDDNTIDS</sequence>
<feature type="compositionally biased region" description="Basic and acidic residues" evidence="1">
    <location>
        <begin position="172"/>
        <end position="218"/>
    </location>
</feature>
<gene>
    <name evidence="2" type="ORF">MEDL_65560</name>
</gene>
<dbReference type="EMBL" id="CAJPWZ010003210">
    <property type="protein sequence ID" value="CAG2254058.1"/>
    <property type="molecule type" value="Genomic_DNA"/>
</dbReference>
<comment type="caution">
    <text evidence="2">The sequence shown here is derived from an EMBL/GenBank/DDBJ whole genome shotgun (WGS) entry which is preliminary data.</text>
</comment>
<organism evidence="2 3">
    <name type="scientific">Mytilus edulis</name>
    <name type="common">Blue mussel</name>
    <dbReference type="NCBI Taxonomy" id="6550"/>
    <lineage>
        <taxon>Eukaryota</taxon>
        <taxon>Metazoa</taxon>
        <taxon>Spiralia</taxon>
        <taxon>Lophotrochozoa</taxon>
        <taxon>Mollusca</taxon>
        <taxon>Bivalvia</taxon>
        <taxon>Autobranchia</taxon>
        <taxon>Pteriomorphia</taxon>
        <taxon>Mytilida</taxon>
        <taxon>Mytiloidea</taxon>
        <taxon>Mytilidae</taxon>
        <taxon>Mytilinae</taxon>
        <taxon>Mytilus</taxon>
    </lineage>
</organism>
<dbReference type="AlphaFoldDB" id="A0A8S3VA34"/>
<accession>A0A8S3VA34</accession>
<feature type="region of interest" description="Disordered" evidence="1">
    <location>
        <begin position="142"/>
        <end position="218"/>
    </location>
</feature>
<proteinExistence type="predicted"/>
<reference evidence="2" key="1">
    <citation type="submission" date="2021-03" db="EMBL/GenBank/DDBJ databases">
        <authorList>
            <person name="Bekaert M."/>
        </authorList>
    </citation>
    <scope>NUCLEOTIDE SEQUENCE</scope>
</reference>
<protein>
    <submittedName>
        <fullName evidence="2">Uncharacterized protein</fullName>
    </submittedName>
</protein>
<keyword evidence="3" id="KW-1185">Reference proteome</keyword>
<dbReference type="OrthoDB" id="6211173at2759"/>
<evidence type="ECO:0000313" key="2">
    <source>
        <dbReference type="EMBL" id="CAG2254058.1"/>
    </source>
</evidence>
<evidence type="ECO:0000256" key="1">
    <source>
        <dbReference type="SAM" id="MobiDB-lite"/>
    </source>
</evidence>